<evidence type="ECO:0000256" key="7">
    <source>
        <dbReference type="ARBA" id="ARBA00022825"/>
    </source>
</evidence>
<evidence type="ECO:0000256" key="3">
    <source>
        <dbReference type="ARBA" id="ARBA00022729"/>
    </source>
</evidence>
<dbReference type="GO" id="GO:0006508">
    <property type="term" value="P:proteolysis"/>
    <property type="evidence" value="ECO:0007669"/>
    <property type="project" value="UniProtKB-KW"/>
</dbReference>
<name>A0A944GS88_9HYPH</name>
<organism evidence="12 13">
    <name type="scientific">Roseibium polysiphoniae</name>
    <dbReference type="NCBI Taxonomy" id="2571221"/>
    <lineage>
        <taxon>Bacteria</taxon>
        <taxon>Pseudomonadati</taxon>
        <taxon>Pseudomonadota</taxon>
        <taxon>Alphaproteobacteria</taxon>
        <taxon>Hyphomicrobiales</taxon>
        <taxon>Stappiaceae</taxon>
        <taxon>Roseibium</taxon>
    </lineage>
</organism>
<evidence type="ECO:0000256" key="4">
    <source>
        <dbReference type="ARBA" id="ARBA00022737"/>
    </source>
</evidence>
<dbReference type="InterPro" id="IPR009003">
    <property type="entry name" value="Peptidase_S1_PA"/>
</dbReference>
<keyword evidence="2" id="KW-0645">Protease</keyword>
<comment type="caution">
    <text evidence="12">The sequence shown here is derived from an EMBL/GenBank/DDBJ whole genome shotgun (WGS) entry which is preliminary data.</text>
</comment>
<dbReference type="SUPFAM" id="SSF50156">
    <property type="entry name" value="PDZ domain-like"/>
    <property type="match status" value="2"/>
</dbReference>
<keyword evidence="7" id="KW-0720">Serine protease</keyword>
<feature type="domain" description="PDZ" evidence="11">
    <location>
        <begin position="402"/>
        <end position="462"/>
    </location>
</feature>
<reference evidence="12" key="1">
    <citation type="submission" date="2018-08" db="EMBL/GenBank/DDBJ databases">
        <authorList>
            <person name="Jin W."/>
            <person name="Wang H."/>
            <person name="Yang Y."/>
            <person name="Li M."/>
            <person name="Liu J."/>
        </authorList>
    </citation>
    <scope>NUCLEOTIDE SEQUENCE</scope>
    <source>
        <strain evidence="12">AESS21</strain>
    </source>
</reference>
<dbReference type="InterPro" id="IPR011782">
    <property type="entry name" value="Pept_S1C_Do"/>
</dbReference>
<dbReference type="NCBIfam" id="TIGR02037">
    <property type="entry name" value="degP_htrA_DO"/>
    <property type="match status" value="1"/>
</dbReference>
<dbReference type="SMART" id="SM00228">
    <property type="entry name" value="PDZ"/>
    <property type="match status" value="2"/>
</dbReference>
<dbReference type="PANTHER" id="PTHR43343:SF3">
    <property type="entry name" value="PROTEASE DO-LIKE 8, CHLOROPLASTIC"/>
    <property type="match status" value="1"/>
</dbReference>
<evidence type="ECO:0000313" key="13">
    <source>
        <dbReference type="Proteomes" id="UP000705379"/>
    </source>
</evidence>
<dbReference type="GO" id="GO:0004252">
    <property type="term" value="F:serine-type endopeptidase activity"/>
    <property type="evidence" value="ECO:0007669"/>
    <property type="project" value="InterPro"/>
</dbReference>
<feature type="chain" id="PRO_5039007089" evidence="10">
    <location>
        <begin position="33"/>
        <end position="486"/>
    </location>
</feature>
<dbReference type="AlphaFoldDB" id="A0A944GS88"/>
<evidence type="ECO:0000256" key="9">
    <source>
        <dbReference type="PIRSR" id="PIRSR611782-2"/>
    </source>
</evidence>
<dbReference type="Pfam" id="PF13180">
    <property type="entry name" value="PDZ_2"/>
    <property type="match status" value="1"/>
</dbReference>
<dbReference type="InterPro" id="IPR001478">
    <property type="entry name" value="PDZ"/>
</dbReference>
<dbReference type="Pfam" id="PF17820">
    <property type="entry name" value="PDZ_6"/>
    <property type="match status" value="1"/>
</dbReference>
<feature type="active site" description="Charge relay system" evidence="8">
    <location>
        <position position="128"/>
    </location>
</feature>
<evidence type="ECO:0000259" key="11">
    <source>
        <dbReference type="PROSITE" id="PS50106"/>
    </source>
</evidence>
<keyword evidence="4" id="KW-0677">Repeat</keyword>
<dbReference type="InterPro" id="IPR041489">
    <property type="entry name" value="PDZ_6"/>
</dbReference>
<comment type="subcellular location">
    <subcellularLocation>
        <location evidence="1">Periplasm</location>
    </subcellularLocation>
</comment>
<dbReference type="PRINTS" id="PR00834">
    <property type="entry name" value="PROTEASES2C"/>
</dbReference>
<keyword evidence="6" id="KW-0378">Hydrolase</keyword>
<evidence type="ECO:0000256" key="10">
    <source>
        <dbReference type="SAM" id="SignalP"/>
    </source>
</evidence>
<feature type="binding site" evidence="9">
    <location>
        <begin position="231"/>
        <end position="233"/>
    </location>
    <ligand>
        <name>substrate</name>
    </ligand>
</feature>
<dbReference type="Proteomes" id="UP000705379">
    <property type="component" value="Unassembled WGS sequence"/>
</dbReference>
<evidence type="ECO:0000256" key="2">
    <source>
        <dbReference type="ARBA" id="ARBA00022670"/>
    </source>
</evidence>
<dbReference type="GO" id="GO:0042597">
    <property type="term" value="C:periplasmic space"/>
    <property type="evidence" value="ECO:0007669"/>
    <property type="project" value="UniProtKB-SubCell"/>
</dbReference>
<proteinExistence type="predicted"/>
<dbReference type="Gene3D" id="2.30.42.10">
    <property type="match status" value="2"/>
</dbReference>
<protein>
    <submittedName>
        <fullName evidence="12">DegQ family serine endoprotease</fullName>
    </submittedName>
</protein>
<dbReference type="InterPro" id="IPR036034">
    <property type="entry name" value="PDZ_sf"/>
</dbReference>
<dbReference type="Pfam" id="PF13365">
    <property type="entry name" value="Trypsin_2"/>
    <property type="match status" value="1"/>
</dbReference>
<accession>A0A944GS88</accession>
<feature type="active site" description="Charge relay system" evidence="8">
    <location>
        <position position="233"/>
    </location>
</feature>
<sequence>MMLMRLRRELRIVSGLLLGFLAIVNGSSSASAQDTAGAGLRLVPGSAQEMKLSFAPIVKDVAPAVVNVYASRKVVQQRRVSPFFNDPFFRRFFGNPDQGLTRPQERVQSSLGSGVVISADGTVITNHHVIKDADEVRVALNDRREFDAEIVLLDERTDLAVLKIKGEGPFDFVPFAGSDSLEVGDIVLAIGNPFGVGQTVTQGIVSALARTQVGVTDYQFFIQTDAAINPGNSGGALVDMNGQLVGVNTAIFSRSGGSNGIGFAIPAHMVQFVATAAGEGGKVQRPWLGATVQLVNAEIAEALSLDRPRGVIVTNIYPNSPAEDAGLRVSDLVIAIDGKEVLDPDSFGYRFATKRLGEQARFTILRGGDQKLIDINLAPAPETTPRDTRVLTEYSPFEGATVMNLSPAVAEEIGVEGLLEGVVITEIVPNSPAARVGMKVGDIVRAINDDEIVSTRMLEGVTKVPPRVWRLDIERDGKVSRIVLRG</sequence>
<feature type="active site" description="Charge relay system" evidence="8">
    <location>
        <position position="158"/>
    </location>
</feature>
<dbReference type="PANTHER" id="PTHR43343">
    <property type="entry name" value="PEPTIDASE S12"/>
    <property type="match status" value="1"/>
</dbReference>
<keyword evidence="5" id="KW-0574">Periplasm</keyword>
<keyword evidence="3 10" id="KW-0732">Signal</keyword>
<dbReference type="EMBL" id="QTKU01000001">
    <property type="protein sequence ID" value="MBS8260004.1"/>
    <property type="molecule type" value="Genomic_DNA"/>
</dbReference>
<dbReference type="SUPFAM" id="SSF50494">
    <property type="entry name" value="Trypsin-like serine proteases"/>
    <property type="match status" value="1"/>
</dbReference>
<evidence type="ECO:0000256" key="5">
    <source>
        <dbReference type="ARBA" id="ARBA00022764"/>
    </source>
</evidence>
<feature type="signal peptide" evidence="10">
    <location>
        <begin position="1"/>
        <end position="32"/>
    </location>
</feature>
<feature type="binding site" evidence="9">
    <location>
        <position position="158"/>
    </location>
    <ligand>
        <name>substrate</name>
    </ligand>
</feature>
<gene>
    <name evidence="12" type="ORF">DYI23_07215</name>
</gene>
<feature type="domain" description="PDZ" evidence="11">
    <location>
        <begin position="269"/>
        <end position="341"/>
    </location>
</feature>
<feature type="binding site" evidence="9">
    <location>
        <position position="128"/>
    </location>
    <ligand>
        <name>substrate</name>
    </ligand>
</feature>
<reference evidence="12" key="2">
    <citation type="journal article" date="2021" name="Microorganisms">
        <title>Bacterial Dimethylsulfoniopropionate Biosynthesis in the East China Sea.</title>
        <authorList>
            <person name="Liu J."/>
            <person name="Zhang Y."/>
            <person name="Liu J."/>
            <person name="Zhong H."/>
            <person name="Williams B.T."/>
            <person name="Zheng Y."/>
            <person name="Curson A.R.J."/>
            <person name="Sun C."/>
            <person name="Sun H."/>
            <person name="Song D."/>
            <person name="Wagner Mackenzie B."/>
            <person name="Bermejo Martinez A."/>
            <person name="Todd J.D."/>
            <person name="Zhang X.H."/>
        </authorList>
    </citation>
    <scope>NUCLEOTIDE SEQUENCE</scope>
    <source>
        <strain evidence="12">AESS21</strain>
    </source>
</reference>
<evidence type="ECO:0000313" key="12">
    <source>
        <dbReference type="EMBL" id="MBS8260004.1"/>
    </source>
</evidence>
<dbReference type="Gene3D" id="2.40.10.120">
    <property type="match status" value="1"/>
</dbReference>
<dbReference type="PROSITE" id="PS50106">
    <property type="entry name" value="PDZ"/>
    <property type="match status" value="2"/>
</dbReference>
<evidence type="ECO:0000256" key="8">
    <source>
        <dbReference type="PIRSR" id="PIRSR611782-1"/>
    </source>
</evidence>
<dbReference type="InterPro" id="IPR001940">
    <property type="entry name" value="Peptidase_S1C"/>
</dbReference>
<dbReference type="InterPro" id="IPR051201">
    <property type="entry name" value="Chloro_Bact_Ser_Proteases"/>
</dbReference>
<evidence type="ECO:0000256" key="6">
    <source>
        <dbReference type="ARBA" id="ARBA00022801"/>
    </source>
</evidence>
<evidence type="ECO:0000256" key="1">
    <source>
        <dbReference type="ARBA" id="ARBA00004418"/>
    </source>
</evidence>